<protein>
    <submittedName>
        <fullName evidence="5">MBL fold metallo-hydrolase</fullName>
    </submittedName>
</protein>
<accession>A0A7Z2VJ48</accession>
<comment type="catalytic activity">
    <reaction evidence="1">
        <text>3',5'-cyclic CMP + H2O = CMP + H(+)</text>
        <dbReference type="Rhea" id="RHEA:72675"/>
        <dbReference type="ChEBI" id="CHEBI:15377"/>
        <dbReference type="ChEBI" id="CHEBI:15378"/>
        <dbReference type="ChEBI" id="CHEBI:58003"/>
        <dbReference type="ChEBI" id="CHEBI:60377"/>
    </reaction>
    <physiologicalReaction direction="left-to-right" evidence="1">
        <dbReference type="Rhea" id="RHEA:72676"/>
    </physiologicalReaction>
</comment>
<proteinExistence type="predicted"/>
<dbReference type="AlphaFoldDB" id="A0A7Z2VJ48"/>
<dbReference type="Pfam" id="PF12706">
    <property type="entry name" value="Lactamase_B_2"/>
    <property type="match status" value="1"/>
</dbReference>
<feature type="domain" description="Metallo-beta-lactamase" evidence="4">
    <location>
        <begin position="63"/>
        <end position="241"/>
    </location>
</feature>
<name>A0A7Z2VJ48_9BACL</name>
<dbReference type="Gene3D" id="3.60.15.10">
    <property type="entry name" value="Ribonuclease Z/Hydroxyacylglutathione hydrolase-like"/>
    <property type="match status" value="1"/>
</dbReference>
<evidence type="ECO:0000259" key="4">
    <source>
        <dbReference type="Pfam" id="PF12706"/>
    </source>
</evidence>
<dbReference type="Proteomes" id="UP000502248">
    <property type="component" value="Chromosome"/>
</dbReference>
<dbReference type="PANTHER" id="PTHR42663:SF6">
    <property type="entry name" value="HYDROLASE C777.06C-RELATED"/>
    <property type="match status" value="1"/>
</dbReference>
<dbReference type="InterPro" id="IPR001279">
    <property type="entry name" value="Metallo-B-lactamas"/>
</dbReference>
<reference evidence="5 6" key="1">
    <citation type="submission" date="2020-04" db="EMBL/GenBank/DDBJ databases">
        <title>Genome sequencing of novel species.</title>
        <authorList>
            <person name="Heo J."/>
            <person name="Kim S.-J."/>
            <person name="Kim J.-S."/>
            <person name="Hong S.-B."/>
            <person name="Kwon S.-W."/>
        </authorList>
    </citation>
    <scope>NUCLEOTIDE SEQUENCE [LARGE SCALE GENOMIC DNA]</scope>
    <source>
        <strain evidence="5 6">MFER-1</strain>
    </source>
</reference>
<organism evidence="5 6">
    <name type="scientific">Cohnella herbarum</name>
    <dbReference type="NCBI Taxonomy" id="2728023"/>
    <lineage>
        <taxon>Bacteria</taxon>
        <taxon>Bacillati</taxon>
        <taxon>Bacillota</taxon>
        <taxon>Bacilli</taxon>
        <taxon>Bacillales</taxon>
        <taxon>Paenibacillaceae</taxon>
        <taxon>Cohnella</taxon>
    </lineage>
</organism>
<keyword evidence="5" id="KW-0378">Hydrolase</keyword>
<evidence type="ECO:0000256" key="1">
    <source>
        <dbReference type="ARBA" id="ARBA00034221"/>
    </source>
</evidence>
<dbReference type="SUPFAM" id="SSF56281">
    <property type="entry name" value="Metallo-hydrolase/oxidoreductase"/>
    <property type="match status" value="1"/>
</dbReference>
<evidence type="ECO:0000256" key="2">
    <source>
        <dbReference type="ARBA" id="ARBA00034301"/>
    </source>
</evidence>
<evidence type="ECO:0000313" key="5">
    <source>
        <dbReference type="EMBL" id="QJD84213.1"/>
    </source>
</evidence>
<dbReference type="PANTHER" id="PTHR42663">
    <property type="entry name" value="HYDROLASE C777.06C-RELATED-RELATED"/>
    <property type="match status" value="1"/>
</dbReference>
<gene>
    <name evidence="5" type="ORF">HH215_14120</name>
</gene>
<dbReference type="EMBL" id="CP051680">
    <property type="protein sequence ID" value="QJD84213.1"/>
    <property type="molecule type" value="Genomic_DNA"/>
</dbReference>
<dbReference type="RefSeq" id="WP_169280497.1">
    <property type="nucleotide sequence ID" value="NZ_CP051680.1"/>
</dbReference>
<sequence length="272" mass="30921">MKIRFLGTAAFEGIPALFCGCDGCKRAKELGGKNYRTRTSVMLGDELKIDFPPDTLTHMHRDGFDLDKVKDLIFTHSHSDHLYAEDIVARFPGYAKSEEHPIHVYGNDLTLAKIRQTFEANGGDRGKFVLHRVRPYETVQLQTAVVVPLYAAHDPNETCLLYYIEKDGKSILYGHDSGDFPEETWEWLKDKRLDLAILECTMGNVDYRKTHMNVEAVLETTAQLREQGIMNQDGRVVVTHFSHNAQLLHSELEEIFLPHSITVAFDGMIVDL</sequence>
<dbReference type="InterPro" id="IPR036866">
    <property type="entry name" value="RibonucZ/Hydroxyglut_hydro"/>
</dbReference>
<keyword evidence="6" id="KW-1185">Reference proteome</keyword>
<evidence type="ECO:0000256" key="3">
    <source>
        <dbReference type="ARBA" id="ARBA00048505"/>
    </source>
</evidence>
<dbReference type="KEGG" id="cheb:HH215_14120"/>
<comment type="catalytic activity">
    <reaction evidence="3">
        <text>3',5'-cyclic UMP + H2O = UMP + H(+)</text>
        <dbReference type="Rhea" id="RHEA:70575"/>
        <dbReference type="ChEBI" id="CHEBI:15377"/>
        <dbReference type="ChEBI" id="CHEBI:15378"/>
        <dbReference type="ChEBI" id="CHEBI:57865"/>
        <dbReference type="ChEBI" id="CHEBI:184387"/>
    </reaction>
    <physiologicalReaction direction="left-to-right" evidence="3">
        <dbReference type="Rhea" id="RHEA:70576"/>
    </physiologicalReaction>
</comment>
<dbReference type="GO" id="GO:0016787">
    <property type="term" value="F:hydrolase activity"/>
    <property type="evidence" value="ECO:0007669"/>
    <property type="project" value="UniProtKB-KW"/>
</dbReference>
<evidence type="ECO:0000313" key="6">
    <source>
        <dbReference type="Proteomes" id="UP000502248"/>
    </source>
</evidence>
<comment type="function">
    <text evidence="2">Counteracts the endogenous Pycsar antiviral defense system. Phosphodiesterase that enables metal-dependent hydrolysis of host cyclic nucleotide Pycsar defense signals such as cCMP and cUMP.</text>
</comment>